<dbReference type="RefSeq" id="WP_204248926.1">
    <property type="nucleotide sequence ID" value="NZ_CP098827.1"/>
</dbReference>
<evidence type="ECO:0000256" key="5">
    <source>
        <dbReference type="ARBA" id="ARBA00022692"/>
    </source>
</evidence>
<keyword evidence="4 8" id="KW-1003">Cell membrane</keyword>
<feature type="transmembrane region" description="Helical" evidence="8">
    <location>
        <begin position="178"/>
        <end position="197"/>
    </location>
</feature>
<keyword evidence="7 8" id="KW-0472">Membrane</keyword>
<dbReference type="InterPro" id="IPR052017">
    <property type="entry name" value="TSUP"/>
</dbReference>
<keyword evidence="3" id="KW-0813">Transport</keyword>
<reference evidence="9" key="1">
    <citation type="submission" date="2022-06" db="EMBL/GenBank/DDBJ databases">
        <title>A novel DMS-producing enzyme.</title>
        <authorList>
            <person name="Zhang Y."/>
        </authorList>
    </citation>
    <scope>NUCLEOTIDE SEQUENCE</scope>
    <source>
        <strain evidence="9">RT37</strain>
    </source>
</reference>
<dbReference type="PANTHER" id="PTHR30269:SF37">
    <property type="entry name" value="MEMBRANE TRANSPORTER PROTEIN"/>
    <property type="match status" value="1"/>
</dbReference>
<keyword evidence="6 8" id="KW-1133">Transmembrane helix</keyword>
<feature type="transmembrane region" description="Helical" evidence="8">
    <location>
        <begin position="12"/>
        <end position="41"/>
    </location>
</feature>
<feature type="transmembrane region" description="Helical" evidence="8">
    <location>
        <begin position="108"/>
        <end position="127"/>
    </location>
</feature>
<dbReference type="PANTHER" id="PTHR30269">
    <property type="entry name" value="TRANSMEMBRANE PROTEIN YFCA"/>
    <property type="match status" value="1"/>
</dbReference>
<sequence>MTLVPEGMELSGLLAVILITVLAGYLHTVSGFGIGMIIIGVASGFELVSVATLVAVVSLVTLVNSAVALPGKLHHLDRRHVLALGLGIVPSIGLGVWALNWLSVSAEALLMLMLGALVFYGGLSVGLRPRPRAAVSSSAGFAANGVMTGLLAGMFGMPGPPVIYHCYRQPLPTETIRLLLIACFAMTSGVRTLYVGAAGGLDAQVWLLALWTLPAVALATWAGRRYPPPCSAVLLRRVAMLTLMVIGVGLMLDGSLALWTRA</sequence>
<dbReference type="GO" id="GO:0005886">
    <property type="term" value="C:plasma membrane"/>
    <property type="evidence" value="ECO:0007669"/>
    <property type="project" value="UniProtKB-SubCell"/>
</dbReference>
<dbReference type="AlphaFoldDB" id="A0AAU7KM46"/>
<comment type="similarity">
    <text evidence="2 8">Belongs to the 4-toluene sulfonate uptake permease (TSUP) (TC 2.A.102) family.</text>
</comment>
<evidence type="ECO:0000313" key="9">
    <source>
        <dbReference type="EMBL" id="XBO72233.1"/>
    </source>
</evidence>
<organism evidence="9">
    <name type="scientific">Halomonas sp. RT37</name>
    <dbReference type="NCBI Taxonomy" id="2950872"/>
    <lineage>
        <taxon>Bacteria</taxon>
        <taxon>Pseudomonadati</taxon>
        <taxon>Pseudomonadota</taxon>
        <taxon>Gammaproteobacteria</taxon>
        <taxon>Oceanospirillales</taxon>
        <taxon>Halomonadaceae</taxon>
        <taxon>Halomonas</taxon>
    </lineage>
</organism>
<feature type="transmembrane region" description="Helical" evidence="8">
    <location>
        <begin position="81"/>
        <end position="102"/>
    </location>
</feature>
<gene>
    <name evidence="9" type="ORF">NFG58_05850</name>
</gene>
<protein>
    <recommendedName>
        <fullName evidence="8">Probable membrane transporter protein</fullName>
    </recommendedName>
</protein>
<proteinExistence type="inferred from homology"/>
<dbReference type="InterPro" id="IPR002781">
    <property type="entry name" value="TM_pro_TauE-like"/>
</dbReference>
<evidence type="ECO:0000256" key="2">
    <source>
        <dbReference type="ARBA" id="ARBA00009142"/>
    </source>
</evidence>
<feature type="transmembrane region" description="Helical" evidence="8">
    <location>
        <begin position="203"/>
        <end position="222"/>
    </location>
</feature>
<keyword evidence="5 8" id="KW-0812">Transmembrane</keyword>
<evidence type="ECO:0000256" key="7">
    <source>
        <dbReference type="ARBA" id="ARBA00023136"/>
    </source>
</evidence>
<evidence type="ECO:0000256" key="4">
    <source>
        <dbReference type="ARBA" id="ARBA00022475"/>
    </source>
</evidence>
<comment type="subcellular location">
    <subcellularLocation>
        <location evidence="1 8">Cell membrane</location>
        <topology evidence="1 8">Multi-pass membrane protein</topology>
    </subcellularLocation>
</comment>
<feature type="transmembrane region" description="Helical" evidence="8">
    <location>
        <begin position="47"/>
        <end position="69"/>
    </location>
</feature>
<evidence type="ECO:0000256" key="3">
    <source>
        <dbReference type="ARBA" id="ARBA00022448"/>
    </source>
</evidence>
<feature type="transmembrane region" description="Helical" evidence="8">
    <location>
        <begin position="234"/>
        <end position="252"/>
    </location>
</feature>
<evidence type="ECO:0000256" key="8">
    <source>
        <dbReference type="RuleBase" id="RU363041"/>
    </source>
</evidence>
<evidence type="ECO:0000256" key="6">
    <source>
        <dbReference type="ARBA" id="ARBA00022989"/>
    </source>
</evidence>
<name>A0AAU7KM46_9GAMM</name>
<dbReference type="Pfam" id="PF01925">
    <property type="entry name" value="TauE"/>
    <property type="match status" value="1"/>
</dbReference>
<dbReference type="EMBL" id="CP098827">
    <property type="protein sequence ID" value="XBO72233.1"/>
    <property type="molecule type" value="Genomic_DNA"/>
</dbReference>
<accession>A0AAU7KM46</accession>
<evidence type="ECO:0000256" key="1">
    <source>
        <dbReference type="ARBA" id="ARBA00004651"/>
    </source>
</evidence>